<evidence type="ECO:0000313" key="3">
    <source>
        <dbReference type="EMBL" id="QHT25197.1"/>
    </source>
</evidence>
<feature type="transmembrane region" description="Helical" evidence="2">
    <location>
        <begin position="6"/>
        <end position="23"/>
    </location>
</feature>
<evidence type="ECO:0000256" key="2">
    <source>
        <dbReference type="SAM" id="Phobius"/>
    </source>
</evidence>
<dbReference type="EMBL" id="MN739758">
    <property type="protein sequence ID" value="QHT25197.1"/>
    <property type="molecule type" value="Genomic_DNA"/>
</dbReference>
<keyword evidence="2" id="KW-1133">Transmembrane helix</keyword>
<proteinExistence type="predicted"/>
<keyword evidence="2" id="KW-0812">Transmembrane</keyword>
<reference evidence="3" key="1">
    <citation type="journal article" date="2020" name="Nature">
        <title>Giant virus diversity and host interactions through global metagenomics.</title>
        <authorList>
            <person name="Schulz F."/>
            <person name="Roux S."/>
            <person name="Paez-Espino D."/>
            <person name="Jungbluth S."/>
            <person name="Walsh D.A."/>
            <person name="Denef V.J."/>
            <person name="McMahon K.D."/>
            <person name="Konstantinidis K.T."/>
            <person name="Eloe-Fadrosh E.A."/>
            <person name="Kyrpides N.C."/>
            <person name="Woyke T."/>
        </authorList>
    </citation>
    <scope>NUCLEOTIDE SEQUENCE</scope>
    <source>
        <strain evidence="3">GVMAG-M-3300023179-150</strain>
    </source>
</reference>
<keyword evidence="2" id="KW-0472">Membrane</keyword>
<feature type="region of interest" description="Disordered" evidence="1">
    <location>
        <begin position="311"/>
        <end position="330"/>
    </location>
</feature>
<feature type="transmembrane region" description="Helical" evidence="2">
    <location>
        <begin position="35"/>
        <end position="57"/>
    </location>
</feature>
<sequence>MFVVYLGLGIILLVIVIYFGLELSKDINHYILKTFFWILYLATTLTWINIVATVLFYNVLRHKRGPPGVQGPVGEKGDQGRVGMCDTGCKNKVCYMRITTELNKHYVEELKRLLPDLRGDFKIQNSEFLNIIKKSCHSEAFNEISKVRKPDQIIVYMSSIFRDWLTTVLEYDSSSDKKDLRTYLETDGMEEVPQIGKGKHQLNPIDELKQYDIYYWGKERIFHPLVIQYCADPSIYKQMSQKDPPKIKAIRTNMYTQIYSHLYATGNKPVTFFRTEPYNFKNTKYYPLGDIVYPGINIKTSNKFVERHGVPDNEKEKSQIEGVESDGPEDANILVNGPDKYIQPPLNWELIWRSSNGSPITIWKPEDHYDHKYKKWFRGCGYLVMSNHGPNPRYQYGHPTPENQPIRLVSEDLLEDISEEGFTKIWDDTGSGSYMQASIWISKNLIYLGNQFTGVPVKGYNRPKKLKTYLISSGAFYSEDTKPIKFENKLTHEEDLGIGYHGTPHRNPKYSIFTWLEMPLEVQVSNLGNGVKIYLTHSGLNEINSYMIRKLKNGKDKLEGAFGVDPQNNTVTDNFKYNPSKENLRWKITCIKNDGDIDETCSSYTYLIKSESRGLYLTVELDKSGAGEPDFRLAKLPNKNAPHYKELMNEFIWFNPKSATGNRLLQKNVIQKSVIQKSVKSK</sequence>
<dbReference type="AlphaFoldDB" id="A0A6C0E7P6"/>
<name>A0A6C0E7P6_9ZZZZ</name>
<organism evidence="3">
    <name type="scientific">viral metagenome</name>
    <dbReference type="NCBI Taxonomy" id="1070528"/>
    <lineage>
        <taxon>unclassified sequences</taxon>
        <taxon>metagenomes</taxon>
        <taxon>organismal metagenomes</taxon>
    </lineage>
</organism>
<protein>
    <submittedName>
        <fullName evidence="3">Uncharacterized protein</fullName>
    </submittedName>
</protein>
<accession>A0A6C0E7P6</accession>
<evidence type="ECO:0000256" key="1">
    <source>
        <dbReference type="SAM" id="MobiDB-lite"/>
    </source>
</evidence>